<dbReference type="Gene3D" id="2.10.90.10">
    <property type="entry name" value="Cystine-knot cytokines"/>
    <property type="match status" value="1"/>
</dbReference>
<dbReference type="STRING" id="244447.ENSCSEP00000008957"/>
<dbReference type="InterPro" id="IPR015615">
    <property type="entry name" value="TGF-beta-rel"/>
</dbReference>
<sequence>MVSSLLILVLIQACRPEELPREEILSWFSTRILEGLRLDQPPLTHQKVQNWAVLQHDGARHEHERALGSSRETQDMGQNTGLQQETTQIILFPSSDSSCATSDSSPGEKTEGYLKYHFQPSIGDKETLTSAEFWLHTGQEDTANISLFILTSKQQQQQHLQAAEAPSRRSSDGWTTYNLRAIALDLVAQGPFQLQVHCPRCLCNIKEPDKTAFLDLHTRPRSARLRRHAPLIIPWSPFAINLLQRPSREKPEQTDCQRAQVDVSFQELGWDNWIVYPPSLTFFYCHGNCSASDRTLAGLGVTQCCAPLPGSMRSLRVTTTSDGGHSFKYETLPNIIPEECICI</sequence>
<keyword evidence="14" id="KW-1185">Reference proteome</keyword>
<dbReference type="GeneID" id="103389569"/>
<dbReference type="RefSeq" id="XP_008323246.1">
    <property type="nucleotide sequence ID" value="XM_008325024.3"/>
</dbReference>
<evidence type="ECO:0000256" key="5">
    <source>
        <dbReference type="ARBA" id="ARBA00022525"/>
    </source>
</evidence>
<dbReference type="KEGG" id="csem:103389569"/>
<reference evidence="13 14" key="1">
    <citation type="journal article" date="2014" name="Nat. Genet.">
        <title>Whole-genome sequence of a flatfish provides insights into ZW sex chromosome evolution and adaptation to a benthic lifestyle.</title>
        <authorList>
            <person name="Chen S."/>
            <person name="Zhang G."/>
            <person name="Shao C."/>
            <person name="Huang Q."/>
            <person name="Liu G."/>
            <person name="Zhang P."/>
            <person name="Song W."/>
            <person name="An N."/>
            <person name="Chalopin D."/>
            <person name="Volff J.N."/>
            <person name="Hong Y."/>
            <person name="Li Q."/>
            <person name="Sha Z."/>
            <person name="Zhou H."/>
            <person name="Xie M."/>
            <person name="Yu Q."/>
            <person name="Liu Y."/>
            <person name="Xiang H."/>
            <person name="Wang N."/>
            <person name="Wu K."/>
            <person name="Yang C."/>
            <person name="Zhou Q."/>
            <person name="Liao X."/>
            <person name="Yang L."/>
            <person name="Hu Q."/>
            <person name="Zhang J."/>
            <person name="Meng L."/>
            <person name="Jin L."/>
            <person name="Tian Y."/>
            <person name="Lian J."/>
            <person name="Yang J."/>
            <person name="Miao G."/>
            <person name="Liu S."/>
            <person name="Liang Z."/>
            <person name="Yan F."/>
            <person name="Li Y."/>
            <person name="Sun B."/>
            <person name="Zhang H."/>
            <person name="Zhang J."/>
            <person name="Zhu Y."/>
            <person name="Du M."/>
            <person name="Zhao Y."/>
            <person name="Schartl M."/>
            <person name="Tang Q."/>
            <person name="Wang J."/>
        </authorList>
    </citation>
    <scope>NUCLEOTIDE SEQUENCE</scope>
</reference>
<dbReference type="SMART" id="SM00204">
    <property type="entry name" value="TGFB"/>
    <property type="match status" value="1"/>
</dbReference>
<accession>A0A3P8V308</accession>
<dbReference type="Ensembl" id="ENSCSET00000009059.1">
    <property type="protein sequence ID" value="ENSCSEP00000008957.1"/>
    <property type="gene ID" value="ENSCSEG00000005738.1"/>
</dbReference>
<evidence type="ECO:0000313" key="13">
    <source>
        <dbReference type="Ensembl" id="ENSCSEP00000008957.1"/>
    </source>
</evidence>
<dbReference type="CTD" id="3623"/>
<dbReference type="PIRSF" id="PIRSF037328">
    <property type="entry name" value="Inhibin_alpha_subunit"/>
    <property type="match status" value="1"/>
</dbReference>
<dbReference type="AlphaFoldDB" id="A0A3P8V308"/>
<feature type="signal peptide" evidence="11">
    <location>
        <begin position="1"/>
        <end position="16"/>
    </location>
</feature>
<keyword evidence="8" id="KW-0325">Glycoprotein</keyword>
<protein>
    <recommendedName>
        <fullName evidence="4 9">Inhibin alpha chain</fullName>
    </recommendedName>
</protein>
<dbReference type="PANTHER" id="PTHR11848">
    <property type="entry name" value="TGF-BETA FAMILY"/>
    <property type="match status" value="1"/>
</dbReference>
<organism evidence="13 14">
    <name type="scientific">Cynoglossus semilaevis</name>
    <name type="common">Tongue sole</name>
    <dbReference type="NCBI Taxonomy" id="244447"/>
    <lineage>
        <taxon>Eukaryota</taxon>
        <taxon>Metazoa</taxon>
        <taxon>Chordata</taxon>
        <taxon>Craniata</taxon>
        <taxon>Vertebrata</taxon>
        <taxon>Euteleostomi</taxon>
        <taxon>Actinopterygii</taxon>
        <taxon>Neopterygii</taxon>
        <taxon>Teleostei</taxon>
        <taxon>Neoteleostei</taxon>
        <taxon>Acanthomorphata</taxon>
        <taxon>Carangaria</taxon>
        <taxon>Pleuronectiformes</taxon>
        <taxon>Pleuronectoidei</taxon>
        <taxon>Cynoglossidae</taxon>
        <taxon>Cynoglossinae</taxon>
        <taxon>Cynoglossus</taxon>
    </lineage>
</organism>
<feature type="chain" id="PRO_5017923682" description="Inhibin alpha chain" evidence="11">
    <location>
        <begin position="17"/>
        <end position="343"/>
    </location>
</feature>
<dbReference type="Gene3D" id="2.60.120.970">
    <property type="match status" value="1"/>
</dbReference>
<evidence type="ECO:0000256" key="8">
    <source>
        <dbReference type="ARBA" id="ARBA00023180"/>
    </source>
</evidence>
<dbReference type="GeneTree" id="ENSGT00390000005935"/>
<evidence type="ECO:0000313" key="14">
    <source>
        <dbReference type="Proteomes" id="UP000265120"/>
    </source>
</evidence>
<dbReference type="GO" id="GO:0008083">
    <property type="term" value="F:growth factor activity"/>
    <property type="evidence" value="ECO:0007669"/>
    <property type="project" value="UniProtKB-KW"/>
</dbReference>
<keyword evidence="9" id="KW-0372">Hormone</keyword>
<keyword evidence="9 10" id="KW-0339">Growth factor</keyword>
<evidence type="ECO:0000259" key="12">
    <source>
        <dbReference type="PROSITE" id="PS51362"/>
    </source>
</evidence>
<proteinExistence type="inferred from homology"/>
<evidence type="ECO:0000256" key="6">
    <source>
        <dbReference type="ARBA" id="ARBA00022685"/>
    </source>
</evidence>
<evidence type="ECO:0000256" key="10">
    <source>
        <dbReference type="RuleBase" id="RU000354"/>
    </source>
</evidence>
<evidence type="ECO:0000256" key="1">
    <source>
        <dbReference type="ARBA" id="ARBA00002588"/>
    </source>
</evidence>
<dbReference type="InterPro" id="IPR017175">
    <property type="entry name" value="Inhibin_asu"/>
</dbReference>
<dbReference type="GO" id="GO:0005125">
    <property type="term" value="F:cytokine activity"/>
    <property type="evidence" value="ECO:0007669"/>
    <property type="project" value="TreeGrafter"/>
</dbReference>
<evidence type="ECO:0000256" key="9">
    <source>
        <dbReference type="PIRNR" id="PIRNR037328"/>
    </source>
</evidence>
<reference evidence="13" key="2">
    <citation type="submission" date="2025-08" db="UniProtKB">
        <authorList>
            <consortium name="Ensembl"/>
        </authorList>
    </citation>
    <scope>IDENTIFICATION</scope>
</reference>
<dbReference type="SUPFAM" id="SSF57501">
    <property type="entry name" value="Cystine-knot cytokines"/>
    <property type="match status" value="1"/>
</dbReference>
<dbReference type="InterPro" id="IPR001839">
    <property type="entry name" value="TGF-b_C"/>
</dbReference>
<keyword evidence="5 9" id="KW-0964">Secreted</keyword>
<dbReference type="OMA" id="PEECICI"/>
<dbReference type="OrthoDB" id="9929039at2759"/>
<dbReference type="GO" id="GO:0005179">
    <property type="term" value="F:hormone activity"/>
    <property type="evidence" value="ECO:0007669"/>
    <property type="project" value="UniProtKB-KW"/>
</dbReference>
<evidence type="ECO:0000256" key="7">
    <source>
        <dbReference type="ARBA" id="ARBA00022729"/>
    </source>
</evidence>
<name>A0A3P8V308_CYNSE</name>
<dbReference type="PRINTS" id="PR00669">
    <property type="entry name" value="INHIBINA"/>
</dbReference>
<evidence type="ECO:0000256" key="11">
    <source>
        <dbReference type="SAM" id="SignalP"/>
    </source>
</evidence>
<dbReference type="Pfam" id="PF00019">
    <property type="entry name" value="TGF_beta"/>
    <property type="match status" value="1"/>
</dbReference>
<dbReference type="Proteomes" id="UP000265120">
    <property type="component" value="Chromosome 14"/>
</dbReference>
<evidence type="ECO:0000256" key="3">
    <source>
        <dbReference type="ARBA" id="ARBA00006656"/>
    </source>
</evidence>
<dbReference type="InterPro" id="IPR029034">
    <property type="entry name" value="Cystine-knot_cytokine"/>
</dbReference>
<comment type="subcellular location">
    <subcellularLocation>
        <location evidence="2">Secreted</location>
    </subcellularLocation>
</comment>
<evidence type="ECO:0000256" key="2">
    <source>
        <dbReference type="ARBA" id="ARBA00004613"/>
    </source>
</evidence>
<comment type="similarity">
    <text evidence="3 10">Belongs to the TGF-beta family.</text>
</comment>
<dbReference type="PANTHER" id="PTHR11848:SF117">
    <property type="entry name" value="INHIBIN ALPHA CHAIN"/>
    <property type="match status" value="1"/>
</dbReference>
<dbReference type="PROSITE" id="PS51362">
    <property type="entry name" value="TGF_BETA_2"/>
    <property type="match status" value="1"/>
</dbReference>
<comment type="function">
    <text evidence="1">Inhibins and activins inhibit and activate, respectively, the secretion of follitropin by the pituitary gland. Inhibins/activins are involved in regulating a number of diverse functions such as hypothalamic and pituitary hormone secretion, gonadal hormone secretion, germ cell development and maturation, erythroid differentiation, insulin secretion, nerve cell survival, embryonic axial development or bone growth, depending on their subunit composition. Inhibins appear to oppose the functions of activins.</text>
</comment>
<evidence type="ECO:0000256" key="4">
    <source>
        <dbReference type="ARBA" id="ARBA00019280"/>
    </source>
</evidence>
<reference evidence="13" key="3">
    <citation type="submission" date="2025-09" db="UniProtKB">
        <authorList>
            <consortium name="Ensembl"/>
        </authorList>
    </citation>
    <scope>IDENTIFICATION</scope>
</reference>
<feature type="domain" description="TGF-beta family profile" evidence="12">
    <location>
        <begin position="224"/>
        <end position="343"/>
    </location>
</feature>
<dbReference type="GO" id="GO:0005615">
    <property type="term" value="C:extracellular space"/>
    <property type="evidence" value="ECO:0007669"/>
    <property type="project" value="TreeGrafter"/>
</dbReference>
<keyword evidence="6" id="KW-0165">Cleavage on pair of basic residues</keyword>
<keyword evidence="7 11" id="KW-0732">Signal</keyword>
<dbReference type="InParanoid" id="A0A3P8V308"/>
<dbReference type="GO" id="GO:1900193">
    <property type="term" value="P:regulation of oocyte maturation"/>
    <property type="evidence" value="ECO:0007669"/>
    <property type="project" value="Ensembl"/>
</dbReference>